<reference evidence="1" key="1">
    <citation type="submission" date="2016-02" db="EMBL/GenBank/DDBJ databases">
        <title>WGS assembly of Manihot esculenta.</title>
        <authorList>
            <person name="Bredeson J.V."/>
            <person name="Prochnik S.E."/>
            <person name="Lyons J.B."/>
            <person name="Schmutz J."/>
            <person name="Grimwood J."/>
            <person name="Vrebalov J."/>
            <person name="Bart R.S."/>
            <person name="Amuge T."/>
            <person name="Ferguson M.E."/>
            <person name="Green R."/>
            <person name="Putnam N."/>
            <person name="Stites J."/>
            <person name="Rounsley S."/>
            <person name="Rokhsar D.S."/>
        </authorList>
    </citation>
    <scope>NUCLEOTIDE SEQUENCE [LARGE SCALE GENOMIC DNA]</scope>
    <source>
        <tissue evidence="1">Leaf</tissue>
    </source>
</reference>
<dbReference type="EMBL" id="CM004396">
    <property type="protein sequence ID" value="OAY39620.1"/>
    <property type="molecule type" value="Genomic_DNA"/>
</dbReference>
<sequence length="110" mass="12599">MVRHLPIVASDHQPLLLHTCSFLLARLNRPFRFQATWLTHGDFKHFVAQNCKASHSFTNSLDFSNLLLDVTNDEIWVALHNMQPWKAHGVDGLYVGFCQTKWQVVGPIVC</sequence>
<evidence type="ECO:0008006" key="2">
    <source>
        <dbReference type="Google" id="ProtNLM"/>
    </source>
</evidence>
<proteinExistence type="predicted"/>
<accession>A0A2C9V5B2</accession>
<name>A0A2C9V5B2_MANES</name>
<gene>
    <name evidence="1" type="ORF">MANES_10G109700</name>
</gene>
<evidence type="ECO:0000313" key="1">
    <source>
        <dbReference type="EMBL" id="OAY39620.1"/>
    </source>
</evidence>
<protein>
    <recommendedName>
        <fullName evidence="2">Reverse transcriptase zinc-binding domain-containing protein</fullName>
    </recommendedName>
</protein>
<organism evidence="1">
    <name type="scientific">Manihot esculenta</name>
    <name type="common">Cassava</name>
    <name type="synonym">Jatropha manihot</name>
    <dbReference type="NCBI Taxonomy" id="3983"/>
    <lineage>
        <taxon>Eukaryota</taxon>
        <taxon>Viridiplantae</taxon>
        <taxon>Streptophyta</taxon>
        <taxon>Embryophyta</taxon>
        <taxon>Tracheophyta</taxon>
        <taxon>Spermatophyta</taxon>
        <taxon>Magnoliopsida</taxon>
        <taxon>eudicotyledons</taxon>
        <taxon>Gunneridae</taxon>
        <taxon>Pentapetalae</taxon>
        <taxon>rosids</taxon>
        <taxon>fabids</taxon>
        <taxon>Malpighiales</taxon>
        <taxon>Euphorbiaceae</taxon>
        <taxon>Crotonoideae</taxon>
        <taxon>Manihoteae</taxon>
        <taxon>Manihot</taxon>
    </lineage>
</organism>
<dbReference type="AlphaFoldDB" id="A0A2C9V5B2"/>